<accession>A0A826HJY4</accession>
<dbReference type="Proteomes" id="UP000015927">
    <property type="component" value="Chromosome"/>
</dbReference>
<name>A0A826HJY4_LACPA</name>
<organism evidence="1 2">
    <name type="scientific">Lacticaseibacillus paracasei subsp. paracasei 8700:2</name>
    <dbReference type="NCBI Taxonomy" id="537973"/>
    <lineage>
        <taxon>Bacteria</taxon>
        <taxon>Bacillati</taxon>
        <taxon>Bacillota</taxon>
        <taxon>Bacilli</taxon>
        <taxon>Lactobacillales</taxon>
        <taxon>Lactobacillaceae</taxon>
        <taxon>Lacticaseibacillus</taxon>
    </lineage>
</organism>
<protein>
    <submittedName>
        <fullName evidence="1">Uncharacterized protein</fullName>
    </submittedName>
</protein>
<evidence type="ECO:0000313" key="1">
    <source>
        <dbReference type="EMBL" id="EEQ64589.1"/>
    </source>
</evidence>
<dbReference type="RefSeq" id="WP_003657859.1">
    <property type="nucleotide sequence ID" value="NC_022112.1"/>
</dbReference>
<dbReference type="GeneID" id="57089518"/>
<proteinExistence type="predicted"/>
<dbReference type="EMBL" id="CP002391">
    <property type="protein sequence ID" value="EEQ64589.1"/>
    <property type="molecule type" value="Genomic_DNA"/>
</dbReference>
<dbReference type="AlphaFoldDB" id="A0A826HJY4"/>
<evidence type="ECO:0000313" key="2">
    <source>
        <dbReference type="Proteomes" id="UP000015927"/>
    </source>
</evidence>
<sequence length="258" mass="29771">MKDWDWDGEHEIFKRLVTEISLGSAQIHTDHKSSKWLKNCILHGNWEFASDNGDGHLTPDIVSKKYSIMIDVMRVNDQEKKKGKNATYARAAKIKPEIQRFQEQLGINVPTIINAVDTSTPTDEHHNYKRLVRNTKRVVQNHLSKIPQYKSNHPGFKTAFLIFNEANAYVDAKDYSKNSLLGHIVFPWNDKRLMENFVDSDLDWIIWYSPYTHVQITDPKDFDKSKFLSSTIGIINTSNIHLASLLTPNIKNMKSTES</sequence>
<reference evidence="1 2" key="1">
    <citation type="submission" date="2010-12" db="EMBL/GenBank/DDBJ databases">
        <title>The Genome Sequence of Lactobacillus paracasei subsp. paracasei strain 8700:2.</title>
        <authorList>
            <consortium name="The Broad Institute Genome Sequencing Platform"/>
            <person name="Ward D."/>
            <person name="Earl A."/>
            <person name="Feldgarden M."/>
            <person name="Young S.K."/>
            <person name="Gargeya S."/>
            <person name="Zeng Q."/>
            <person name="Alvarado L."/>
            <person name="Berlin A."/>
            <person name="Bochicchio J."/>
            <person name="Chapman S.B."/>
            <person name="Chen Z."/>
            <person name="Freedman E."/>
            <person name="Gellesch M."/>
            <person name="Goldberg J."/>
            <person name="Griggs A."/>
            <person name="Gujja S."/>
            <person name="Heilman E."/>
            <person name="Heiman D."/>
            <person name="Howarth C."/>
            <person name="Mehta T."/>
            <person name="Neiman D."/>
            <person name="Pearson M."/>
            <person name="Roberts A."/>
            <person name="Saif S."/>
            <person name="Shea T."/>
            <person name="Shenoy N."/>
            <person name="Sisk P."/>
            <person name="Stolte C."/>
            <person name="Sykes S."/>
            <person name="White J."/>
            <person name="Yandava C."/>
            <person name="Saulnier D."/>
            <person name="Haas B."/>
            <person name="Nusbaum C."/>
            <person name="Birren B."/>
        </authorList>
    </citation>
    <scope>NUCLEOTIDE SEQUENCE [LARGE SCALE GENOMIC DNA]</scope>
    <source>
        <strain evidence="1 2">8700:2</strain>
    </source>
</reference>
<gene>
    <name evidence="1" type="ORF">LBPG_00038</name>
</gene>
<dbReference type="KEGG" id="lpi:LBPG_00038"/>